<dbReference type="GO" id="GO:0003713">
    <property type="term" value="F:transcription coactivator activity"/>
    <property type="evidence" value="ECO:0007669"/>
    <property type="project" value="TreeGrafter"/>
</dbReference>
<evidence type="ECO:0000256" key="3">
    <source>
        <dbReference type="ARBA" id="ARBA00022741"/>
    </source>
</evidence>
<dbReference type="STRING" id="409849.ENSPMGP00000003205"/>
<dbReference type="GO" id="GO:0046332">
    <property type="term" value="F:SMAD binding"/>
    <property type="evidence" value="ECO:0007669"/>
    <property type="project" value="TreeGrafter"/>
</dbReference>
<evidence type="ECO:0000313" key="8">
    <source>
        <dbReference type="Proteomes" id="UP000261520"/>
    </source>
</evidence>
<protein>
    <recommendedName>
        <fullName evidence="6">Protein kinase domain-containing protein</fullName>
    </recommendedName>
</protein>
<reference evidence="7" key="1">
    <citation type="submission" date="2025-08" db="UniProtKB">
        <authorList>
            <consortium name="Ensembl"/>
        </authorList>
    </citation>
    <scope>IDENTIFICATION</scope>
</reference>
<feature type="domain" description="Protein kinase" evidence="6">
    <location>
        <begin position="1"/>
        <end position="213"/>
    </location>
</feature>
<dbReference type="PANTHER" id="PTHR24058:SF53">
    <property type="entry name" value="HOMEODOMAIN-INTERACTING PROTEIN KINASE 2"/>
    <property type="match status" value="1"/>
</dbReference>
<proteinExistence type="predicted"/>
<keyword evidence="4" id="KW-0418">Kinase</keyword>
<organism evidence="7 8">
    <name type="scientific">Periophthalmus magnuspinnatus</name>
    <dbReference type="NCBI Taxonomy" id="409849"/>
    <lineage>
        <taxon>Eukaryota</taxon>
        <taxon>Metazoa</taxon>
        <taxon>Chordata</taxon>
        <taxon>Craniata</taxon>
        <taxon>Vertebrata</taxon>
        <taxon>Euteleostomi</taxon>
        <taxon>Actinopterygii</taxon>
        <taxon>Neopterygii</taxon>
        <taxon>Teleostei</taxon>
        <taxon>Neoteleostei</taxon>
        <taxon>Acanthomorphata</taxon>
        <taxon>Gobiaria</taxon>
        <taxon>Gobiiformes</taxon>
        <taxon>Gobioidei</taxon>
        <taxon>Gobiidae</taxon>
        <taxon>Oxudercinae</taxon>
        <taxon>Periophthalmus</taxon>
    </lineage>
</organism>
<evidence type="ECO:0000256" key="2">
    <source>
        <dbReference type="ARBA" id="ARBA00022679"/>
    </source>
</evidence>
<dbReference type="GO" id="GO:0003714">
    <property type="term" value="F:transcription corepressor activity"/>
    <property type="evidence" value="ECO:0007669"/>
    <property type="project" value="TreeGrafter"/>
</dbReference>
<evidence type="ECO:0000259" key="6">
    <source>
        <dbReference type="PROSITE" id="PS50011"/>
    </source>
</evidence>
<keyword evidence="5" id="KW-0067">ATP-binding</keyword>
<dbReference type="GO" id="GO:0007224">
    <property type="term" value="P:smoothened signaling pathway"/>
    <property type="evidence" value="ECO:0007669"/>
    <property type="project" value="TreeGrafter"/>
</dbReference>
<dbReference type="InterPro" id="IPR000719">
    <property type="entry name" value="Prot_kinase_dom"/>
</dbReference>
<dbReference type="InterPro" id="IPR011009">
    <property type="entry name" value="Kinase-like_dom_sf"/>
</dbReference>
<dbReference type="Proteomes" id="UP000261520">
    <property type="component" value="Unplaced"/>
</dbReference>
<dbReference type="SUPFAM" id="SSF56112">
    <property type="entry name" value="Protein kinase-like (PK-like)"/>
    <property type="match status" value="1"/>
</dbReference>
<evidence type="ECO:0000256" key="1">
    <source>
        <dbReference type="ARBA" id="ARBA00022527"/>
    </source>
</evidence>
<dbReference type="GO" id="GO:0005524">
    <property type="term" value="F:ATP binding"/>
    <property type="evidence" value="ECO:0007669"/>
    <property type="project" value="UniProtKB-KW"/>
</dbReference>
<evidence type="ECO:0000256" key="5">
    <source>
        <dbReference type="ARBA" id="ARBA00022840"/>
    </source>
</evidence>
<evidence type="ECO:0000256" key="4">
    <source>
        <dbReference type="ARBA" id="ARBA00022777"/>
    </source>
</evidence>
<accession>A0A3B3ZF00</accession>
<dbReference type="SMART" id="SM00220">
    <property type="entry name" value="S_TKc"/>
    <property type="match status" value="1"/>
</dbReference>
<dbReference type="GO" id="GO:0042771">
    <property type="term" value="P:intrinsic apoptotic signaling pathway in response to DNA damage by p53 class mediator"/>
    <property type="evidence" value="ECO:0007669"/>
    <property type="project" value="TreeGrafter"/>
</dbReference>
<dbReference type="GO" id="GO:0004674">
    <property type="term" value="F:protein serine/threonine kinase activity"/>
    <property type="evidence" value="ECO:0007669"/>
    <property type="project" value="UniProtKB-KW"/>
</dbReference>
<name>A0A3B3ZF00_9GOBI</name>
<dbReference type="PROSITE" id="PS00108">
    <property type="entry name" value="PROTEIN_KINASE_ST"/>
    <property type="match status" value="1"/>
</dbReference>
<dbReference type="Gene3D" id="1.10.510.10">
    <property type="entry name" value="Transferase(Phosphotransferase) domain 1"/>
    <property type="match status" value="1"/>
</dbReference>
<sequence>MAFEMLDISVDDQMEKQEHFSLNEIRPMAKQLLVALFGLKSIGVLHTDIKPDNIMLVDQEKQPFKLKLIDFGVAKRRDGVQLGQSLQPVAYRSPEVVLGLPLWEAMDMWTLACCLLIWYLGGYGLGCKSLFDQLTKIVNIIGVPSDEMLNEAMFAKQYFVQEDSKWRLKTVQEYRESTGEAFHDLLKKMFALDPHKRITPILHWVNNSFHPDSLL</sequence>
<keyword evidence="3" id="KW-0547">Nucleotide-binding</keyword>
<keyword evidence="1" id="KW-0723">Serine/threonine-protein kinase</keyword>
<dbReference type="InterPro" id="IPR008271">
    <property type="entry name" value="Ser/Thr_kinase_AS"/>
</dbReference>
<dbReference type="GO" id="GO:0016605">
    <property type="term" value="C:PML body"/>
    <property type="evidence" value="ECO:0007669"/>
    <property type="project" value="TreeGrafter"/>
</dbReference>
<dbReference type="Pfam" id="PF00069">
    <property type="entry name" value="Pkinase"/>
    <property type="match status" value="1"/>
</dbReference>
<keyword evidence="2" id="KW-0808">Transferase</keyword>
<reference evidence="7" key="2">
    <citation type="submission" date="2025-09" db="UniProtKB">
        <authorList>
            <consortium name="Ensembl"/>
        </authorList>
    </citation>
    <scope>IDENTIFICATION</scope>
</reference>
<dbReference type="PROSITE" id="PS50011">
    <property type="entry name" value="PROTEIN_KINASE_DOM"/>
    <property type="match status" value="1"/>
</dbReference>
<dbReference type="PANTHER" id="PTHR24058">
    <property type="entry name" value="DUAL SPECIFICITY PROTEIN KINASE"/>
    <property type="match status" value="1"/>
</dbReference>
<dbReference type="AlphaFoldDB" id="A0A3B3ZF00"/>
<dbReference type="GO" id="GO:0045944">
    <property type="term" value="P:positive regulation of transcription by RNA polymerase II"/>
    <property type="evidence" value="ECO:0007669"/>
    <property type="project" value="TreeGrafter"/>
</dbReference>
<dbReference type="InterPro" id="IPR050494">
    <property type="entry name" value="Ser_Thr_dual-spec_kinase"/>
</dbReference>
<dbReference type="Ensembl" id="ENSPMGT00000003402.1">
    <property type="protein sequence ID" value="ENSPMGP00000003205.1"/>
    <property type="gene ID" value="ENSPMGG00000002784.1"/>
</dbReference>
<evidence type="ECO:0000313" key="7">
    <source>
        <dbReference type="Ensembl" id="ENSPMGP00000003205.1"/>
    </source>
</evidence>
<keyword evidence="8" id="KW-1185">Reference proteome</keyword>
<dbReference type="GO" id="GO:0005737">
    <property type="term" value="C:cytoplasm"/>
    <property type="evidence" value="ECO:0007669"/>
    <property type="project" value="TreeGrafter"/>
</dbReference>
<dbReference type="GO" id="GO:0004713">
    <property type="term" value="F:protein tyrosine kinase activity"/>
    <property type="evidence" value="ECO:0007669"/>
    <property type="project" value="TreeGrafter"/>
</dbReference>